<dbReference type="InterPro" id="IPR016461">
    <property type="entry name" value="COMT-like"/>
</dbReference>
<dbReference type="Proteomes" id="UP000011083">
    <property type="component" value="Unassembled WGS sequence"/>
</dbReference>
<evidence type="ECO:0000256" key="2">
    <source>
        <dbReference type="ARBA" id="ARBA00022679"/>
    </source>
</evidence>
<dbReference type="InterPro" id="IPR036388">
    <property type="entry name" value="WH-like_DNA-bd_sf"/>
</dbReference>
<dbReference type="RefSeq" id="XP_004340257.1">
    <property type="nucleotide sequence ID" value="XM_004340209.1"/>
</dbReference>
<dbReference type="OMA" id="HGPEPTI"/>
<evidence type="ECO:0000256" key="1">
    <source>
        <dbReference type="ARBA" id="ARBA00022603"/>
    </source>
</evidence>
<dbReference type="InterPro" id="IPR012967">
    <property type="entry name" value="COMT_dimerisation"/>
</dbReference>
<feature type="domain" description="O-methyltransferase dimerisation" evidence="5">
    <location>
        <begin position="70"/>
        <end position="152"/>
    </location>
</feature>
<gene>
    <name evidence="6" type="ORF">ACA1_369800</name>
</gene>
<name>L8GZ63_ACACF</name>
<evidence type="ECO:0000256" key="3">
    <source>
        <dbReference type="ARBA" id="ARBA00022691"/>
    </source>
</evidence>
<dbReference type="InterPro" id="IPR036390">
    <property type="entry name" value="WH_DNA-bd_sf"/>
</dbReference>
<dbReference type="GeneID" id="14918974"/>
<dbReference type="OrthoDB" id="16076at2759"/>
<dbReference type="Gene3D" id="1.10.10.10">
    <property type="entry name" value="Winged helix-like DNA-binding domain superfamily/Winged helix DNA-binding domain"/>
    <property type="match status" value="1"/>
</dbReference>
<evidence type="ECO:0000259" key="5">
    <source>
        <dbReference type="Pfam" id="PF08100"/>
    </source>
</evidence>
<dbReference type="InterPro" id="IPR001077">
    <property type="entry name" value="COMT_C"/>
</dbReference>
<proteinExistence type="predicted"/>
<dbReference type="Gene3D" id="3.40.50.150">
    <property type="entry name" value="Vaccinia Virus protein VP39"/>
    <property type="match status" value="1"/>
</dbReference>
<keyword evidence="1 6" id="KW-0489">Methyltransferase</keyword>
<dbReference type="GO" id="GO:0046983">
    <property type="term" value="F:protein dimerization activity"/>
    <property type="evidence" value="ECO:0007669"/>
    <property type="project" value="InterPro"/>
</dbReference>
<keyword evidence="3" id="KW-0949">S-adenosyl-L-methionine</keyword>
<organism evidence="6 7">
    <name type="scientific">Acanthamoeba castellanii (strain ATCC 30010 / Neff)</name>
    <dbReference type="NCBI Taxonomy" id="1257118"/>
    <lineage>
        <taxon>Eukaryota</taxon>
        <taxon>Amoebozoa</taxon>
        <taxon>Discosea</taxon>
        <taxon>Longamoebia</taxon>
        <taxon>Centramoebida</taxon>
        <taxon>Acanthamoebidae</taxon>
        <taxon>Acanthamoeba</taxon>
    </lineage>
</organism>
<dbReference type="GO" id="GO:0032259">
    <property type="term" value="P:methylation"/>
    <property type="evidence" value="ECO:0007669"/>
    <property type="project" value="UniProtKB-KW"/>
</dbReference>
<keyword evidence="7" id="KW-1185">Reference proteome</keyword>
<dbReference type="Pfam" id="PF08100">
    <property type="entry name" value="Dimerisation"/>
    <property type="match status" value="1"/>
</dbReference>
<evidence type="ECO:0000259" key="4">
    <source>
        <dbReference type="Pfam" id="PF00891"/>
    </source>
</evidence>
<dbReference type="AlphaFoldDB" id="L8GZ63"/>
<sequence length="420" mass="46866">MWLLVAVVLALVVAAIFFLGLGSKGDGSVVARPTMPFLPPRFVVLAFAWLLNALATLRDRVLPPEMKIIEMVHAHWQTQALHAVTRLGIPEAIPLTLPAGAKAWPSVESVAERVGAKDVDLLYRTLRLLASVGVFREFPGRRFSHTPSSALLRADHPATAKSTVSCWAQSHYNGWRGLHHQIATGEMAFMHMHGGKDLWQYYNEDDNKEELTSFQKMFDEISRTMTGPLVWDFDWERVAKDVGRSKDLVVADVGGGLGGVLAMVLEALPQAKGILFDQSTVIERAKSSERWTQGPLQERIAFESGSFLNRVPSADIYVMRMILHDWPDDVCVKILENVRRAMRPNGRLIVVDSLLAPEGQYTRQVPVSVELQDLHMAVMLNGKERSEVQFREVFEAAGFRMLSVTHTRGIFHLVEGAVAQ</sequence>
<dbReference type="InterPro" id="IPR029063">
    <property type="entry name" value="SAM-dependent_MTases_sf"/>
</dbReference>
<dbReference type="PROSITE" id="PS51683">
    <property type="entry name" value="SAM_OMT_II"/>
    <property type="match status" value="1"/>
</dbReference>
<reference evidence="6 7" key="1">
    <citation type="journal article" date="2013" name="Genome Biol.">
        <title>Genome of Acanthamoeba castellanii highlights extensive lateral gene transfer and early evolution of tyrosine kinase signaling.</title>
        <authorList>
            <person name="Clarke M."/>
            <person name="Lohan A.J."/>
            <person name="Liu B."/>
            <person name="Lagkouvardos I."/>
            <person name="Roy S."/>
            <person name="Zafar N."/>
            <person name="Bertelli C."/>
            <person name="Schilde C."/>
            <person name="Kianianmomeni A."/>
            <person name="Burglin T.R."/>
            <person name="Frech C."/>
            <person name="Turcotte B."/>
            <person name="Kopec K.O."/>
            <person name="Synnott J.M."/>
            <person name="Choo C."/>
            <person name="Paponov I."/>
            <person name="Finkler A."/>
            <person name="Soon Heng Tan C."/>
            <person name="Hutchins A.P."/>
            <person name="Weinmeier T."/>
            <person name="Rattei T."/>
            <person name="Chu J.S."/>
            <person name="Gimenez G."/>
            <person name="Irimia M."/>
            <person name="Rigden D.J."/>
            <person name="Fitzpatrick D.A."/>
            <person name="Lorenzo-Morales J."/>
            <person name="Bateman A."/>
            <person name="Chiu C.H."/>
            <person name="Tang P."/>
            <person name="Hegemann P."/>
            <person name="Fromm H."/>
            <person name="Raoult D."/>
            <person name="Greub G."/>
            <person name="Miranda-Saavedra D."/>
            <person name="Chen N."/>
            <person name="Nash P."/>
            <person name="Ginger M.L."/>
            <person name="Horn M."/>
            <person name="Schaap P."/>
            <person name="Caler L."/>
            <person name="Loftus B."/>
        </authorList>
    </citation>
    <scope>NUCLEOTIDE SEQUENCE [LARGE SCALE GENOMIC DNA]</scope>
    <source>
        <strain evidence="6 7">Neff</strain>
    </source>
</reference>
<dbReference type="SUPFAM" id="SSF53335">
    <property type="entry name" value="S-adenosyl-L-methionine-dependent methyltransferases"/>
    <property type="match status" value="1"/>
</dbReference>
<dbReference type="EMBL" id="KB007960">
    <property type="protein sequence ID" value="ELR18237.1"/>
    <property type="molecule type" value="Genomic_DNA"/>
</dbReference>
<evidence type="ECO:0000313" key="7">
    <source>
        <dbReference type="Proteomes" id="UP000011083"/>
    </source>
</evidence>
<dbReference type="PANTHER" id="PTHR43712:SF2">
    <property type="entry name" value="O-METHYLTRANSFERASE CICE"/>
    <property type="match status" value="1"/>
</dbReference>
<dbReference type="SUPFAM" id="SSF46785">
    <property type="entry name" value="Winged helix' DNA-binding domain"/>
    <property type="match status" value="1"/>
</dbReference>
<evidence type="ECO:0000313" key="6">
    <source>
        <dbReference type="EMBL" id="ELR18237.1"/>
    </source>
</evidence>
<dbReference type="Pfam" id="PF00891">
    <property type="entry name" value="Methyltransf_2"/>
    <property type="match status" value="1"/>
</dbReference>
<keyword evidence="2 6" id="KW-0808">Transferase</keyword>
<feature type="domain" description="O-methyltransferase C-terminal" evidence="4">
    <location>
        <begin position="175"/>
        <end position="400"/>
    </location>
</feature>
<dbReference type="GO" id="GO:0008171">
    <property type="term" value="F:O-methyltransferase activity"/>
    <property type="evidence" value="ECO:0007669"/>
    <property type="project" value="InterPro"/>
</dbReference>
<accession>L8GZ63</accession>
<dbReference type="VEuPathDB" id="AmoebaDB:ACA1_369800"/>
<dbReference type="KEGG" id="acan:ACA1_369800"/>
<dbReference type="PANTHER" id="PTHR43712">
    <property type="entry name" value="PUTATIVE (AFU_ORTHOLOGUE AFUA_4G14580)-RELATED"/>
    <property type="match status" value="1"/>
</dbReference>
<protein>
    <submittedName>
        <fullName evidence="6">Omethyltransferase domain containing protein</fullName>
    </submittedName>
</protein>